<accession>A0A1E5L2F9</accession>
<dbReference type="Proteomes" id="UP000095255">
    <property type="component" value="Unassembled WGS sequence"/>
</dbReference>
<gene>
    <name evidence="3" type="ORF">BHU72_10810</name>
</gene>
<evidence type="ECO:0000313" key="3">
    <source>
        <dbReference type="EMBL" id="OEH84296.1"/>
    </source>
</evidence>
<keyword evidence="4" id="KW-1185">Reference proteome</keyword>
<evidence type="ECO:0000259" key="2">
    <source>
        <dbReference type="Pfam" id="PF07561"/>
    </source>
</evidence>
<dbReference type="Pfam" id="PF07561">
    <property type="entry name" value="DUF1540"/>
    <property type="match status" value="1"/>
</dbReference>
<dbReference type="EMBL" id="MJAT01000039">
    <property type="protein sequence ID" value="OEH84296.1"/>
    <property type="molecule type" value="Genomic_DNA"/>
</dbReference>
<feature type="compositionally biased region" description="Polar residues" evidence="1">
    <location>
        <begin position="39"/>
        <end position="63"/>
    </location>
</feature>
<comment type="caution">
    <text evidence="3">The sequence shown here is derived from an EMBL/GenBank/DDBJ whole genome shotgun (WGS) entry which is preliminary data.</text>
</comment>
<feature type="domain" description="DUF1540" evidence="2">
    <location>
        <begin position="4"/>
        <end position="60"/>
    </location>
</feature>
<name>A0A1E5L2F9_9FIRM</name>
<organism evidence="3 4">
    <name type="scientific">Desulfuribacillus stibiiarsenatis</name>
    <dbReference type="NCBI Taxonomy" id="1390249"/>
    <lineage>
        <taxon>Bacteria</taxon>
        <taxon>Bacillati</taxon>
        <taxon>Bacillota</taxon>
        <taxon>Desulfuribacillia</taxon>
        <taxon>Desulfuribacillales</taxon>
        <taxon>Desulfuribacillaceae</taxon>
        <taxon>Desulfuribacillus</taxon>
    </lineage>
</organism>
<sequence>MPDVHCTVDNCKYWTTKNLCTADNIIVQNDGEGGVSPDAQLSSLDATPASSKDETCCQTFQQG</sequence>
<evidence type="ECO:0000256" key="1">
    <source>
        <dbReference type="SAM" id="MobiDB-lite"/>
    </source>
</evidence>
<dbReference type="OrthoDB" id="1681234at2"/>
<reference evidence="3 4" key="1">
    <citation type="submission" date="2016-09" db="EMBL/GenBank/DDBJ databases">
        <title>Desulfuribacillus arsenicus sp. nov., an obligately anaerobic, dissimilatory arsenic- and antimonate-reducing bacterium isolated from anoxic sediments.</title>
        <authorList>
            <person name="Abin C.A."/>
            <person name="Hollibaugh J.T."/>
        </authorList>
    </citation>
    <scope>NUCLEOTIDE SEQUENCE [LARGE SCALE GENOMIC DNA]</scope>
    <source>
        <strain evidence="3 4">MLFW-2</strain>
    </source>
</reference>
<feature type="region of interest" description="Disordered" evidence="1">
    <location>
        <begin position="32"/>
        <end position="63"/>
    </location>
</feature>
<evidence type="ECO:0000313" key="4">
    <source>
        <dbReference type="Proteomes" id="UP000095255"/>
    </source>
</evidence>
<dbReference type="AlphaFoldDB" id="A0A1E5L2F9"/>
<proteinExistence type="predicted"/>
<dbReference type="InterPro" id="IPR011437">
    <property type="entry name" value="DUF1540"/>
</dbReference>
<protein>
    <recommendedName>
        <fullName evidence="2">DUF1540 domain-containing protein</fullName>
    </recommendedName>
</protein>
<dbReference type="RefSeq" id="WP_069703279.1">
    <property type="nucleotide sequence ID" value="NZ_MJAT01000039.1"/>
</dbReference>